<dbReference type="InterPro" id="IPR021109">
    <property type="entry name" value="Peptidase_aspartic_dom_sf"/>
</dbReference>
<dbReference type="AlphaFoldDB" id="A0A6D2ITD2"/>
<dbReference type="OrthoDB" id="778454at2759"/>
<accession>A0A6D2ITD2</accession>
<feature type="compositionally biased region" description="Polar residues" evidence="1">
    <location>
        <begin position="221"/>
        <end position="233"/>
    </location>
</feature>
<protein>
    <recommendedName>
        <fullName evidence="4">Retrotransposon gag domain-containing protein</fullName>
    </recommendedName>
</protein>
<evidence type="ECO:0000313" key="3">
    <source>
        <dbReference type="Proteomes" id="UP000467841"/>
    </source>
</evidence>
<dbReference type="EMBL" id="CACVBM020001111">
    <property type="protein sequence ID" value="CAA7031773.1"/>
    <property type="molecule type" value="Genomic_DNA"/>
</dbReference>
<organism evidence="2 3">
    <name type="scientific">Microthlaspi erraticum</name>
    <dbReference type="NCBI Taxonomy" id="1685480"/>
    <lineage>
        <taxon>Eukaryota</taxon>
        <taxon>Viridiplantae</taxon>
        <taxon>Streptophyta</taxon>
        <taxon>Embryophyta</taxon>
        <taxon>Tracheophyta</taxon>
        <taxon>Spermatophyta</taxon>
        <taxon>Magnoliopsida</taxon>
        <taxon>eudicotyledons</taxon>
        <taxon>Gunneridae</taxon>
        <taxon>Pentapetalae</taxon>
        <taxon>rosids</taxon>
        <taxon>malvids</taxon>
        <taxon>Brassicales</taxon>
        <taxon>Brassicaceae</taxon>
        <taxon>Coluteocarpeae</taxon>
        <taxon>Microthlaspi</taxon>
    </lineage>
</organism>
<dbReference type="CDD" id="cd00303">
    <property type="entry name" value="retropepsin_like"/>
    <property type="match status" value="1"/>
</dbReference>
<reference evidence="2" key="1">
    <citation type="submission" date="2020-01" db="EMBL/GenBank/DDBJ databases">
        <authorList>
            <person name="Mishra B."/>
        </authorList>
    </citation>
    <scope>NUCLEOTIDE SEQUENCE [LARGE SCALE GENOMIC DNA]</scope>
</reference>
<comment type="caution">
    <text evidence="2">The sequence shown here is derived from an EMBL/GenBank/DDBJ whole genome shotgun (WGS) entry which is preliminary data.</text>
</comment>
<dbReference type="PANTHER" id="PTHR33067:SF31">
    <property type="entry name" value="RNA-DIRECTED DNA POLYMERASE"/>
    <property type="match status" value="1"/>
</dbReference>
<feature type="compositionally biased region" description="Acidic residues" evidence="1">
    <location>
        <begin position="201"/>
        <end position="220"/>
    </location>
</feature>
<dbReference type="PANTHER" id="PTHR33067">
    <property type="entry name" value="RNA-DIRECTED DNA POLYMERASE-RELATED"/>
    <property type="match status" value="1"/>
</dbReference>
<name>A0A6D2ITD2_9BRAS</name>
<keyword evidence="3" id="KW-1185">Reference proteome</keyword>
<evidence type="ECO:0000256" key="1">
    <source>
        <dbReference type="SAM" id="MobiDB-lite"/>
    </source>
</evidence>
<dbReference type="Proteomes" id="UP000467841">
    <property type="component" value="Unassembled WGS sequence"/>
</dbReference>
<feature type="region of interest" description="Disordered" evidence="1">
    <location>
        <begin position="166"/>
        <end position="274"/>
    </location>
</feature>
<sequence>MPNMLSRLGMDTKELSSTDLIKILFMSHHHAQAIHNTIIIVRHNKTPLFPRESYQAARLTKIEDMLQEYLRNQEEEYKEDGRRIDFIHESLGNKSEVLFKQVIKLDEDIKKLREDHDRSLTLVKLDVASKYQELLNKSMRIEDTSYGNSKHLGSIYNRLQALEGSSHATYKRERSPTPNHPPFYCNAITRRSTTQVHKDSEEEEEREYEEQLNDEDEEQSIDINASPKQSMDTPSPRDPRFSPRSQAPTLPRLEAMQRPSPPTEEEDTWQYDPIDPNKISPMKLKEFNAKVKSLPFYVTFEEAWEKHGLVEFFFTTSENKEEIHQLFRKHDFPLPLMQSINHHLHHNPSAWRHYPFTTFFHNCKETPEDIRELFKKAKVQPTFKTLYKIEDPAKPRGVVVDVLLEIGDIKIPVDFHVINIQGGCDTPLILGRPFLATAGAVMDLPNRRMSLANVDKTVFYKTIPFIAPNKLSYLITAQGRPREPPDHTQGHNETRTKRLCLRPCPYPIPTKRSYQSS</sequence>
<evidence type="ECO:0000313" key="2">
    <source>
        <dbReference type="EMBL" id="CAA7031773.1"/>
    </source>
</evidence>
<gene>
    <name evidence="2" type="ORF">MERR_LOCUS19008</name>
</gene>
<proteinExistence type="predicted"/>
<evidence type="ECO:0008006" key="4">
    <source>
        <dbReference type="Google" id="ProtNLM"/>
    </source>
</evidence>
<dbReference type="Gene3D" id="2.40.70.10">
    <property type="entry name" value="Acid Proteases"/>
    <property type="match status" value="1"/>
</dbReference>